<sequence>MSNKKDQDSFTSDNSNNNSTKDSEKYTESIDKIVSNLGALTHSILDVTKDVGKDLNAKAKKLSDSWLSRIYDDEEEDGRLFEYPSFYQNRGCLEDEVKSHPIFGDLWIVFPFSQFGQFSGSFKSGSTPFGYYAYHGPSIRNYNECLTKNGKSVWDDQGYWRCLFPNSEVPVELLNFKKKYLKDEILTKEDFMSAMRKNSALDNFQGDGMVDLKEHGRFFDSYDKYLNWKNEQYNQRVKEREAKWKQLSLNKGDNFATSSSFSTSIKSDMYTDSETNEVKFTKVKTECDADGNCTVTRITKSKPVGSSVWTNEEENVEHVKKS</sequence>
<evidence type="ECO:0000313" key="4">
    <source>
        <dbReference type="Proteomes" id="UP000000559"/>
    </source>
</evidence>
<dbReference type="EMBL" id="CP017630">
    <property type="protein sequence ID" value="AOW31051.1"/>
    <property type="molecule type" value="Genomic_DNA"/>
</dbReference>
<evidence type="ECO:0000313" key="2">
    <source>
        <dbReference type="CGD" id="CAL0000191885"/>
    </source>
</evidence>
<feature type="compositionally biased region" description="Low complexity" evidence="1">
    <location>
        <begin position="9"/>
        <end position="20"/>
    </location>
</feature>
<dbReference type="KEGG" id="cal:CAALFM_CR03120WA"/>
<gene>
    <name evidence="3" type="ordered locus">CAALFM_CR03120WA</name>
    <name evidence="2" type="ordered locus">orf19.9952</name>
</gene>
<evidence type="ECO:0008006" key="5">
    <source>
        <dbReference type="Google" id="ProtNLM"/>
    </source>
</evidence>
<evidence type="ECO:0000313" key="3">
    <source>
        <dbReference type="EMBL" id="AOW31051.1"/>
    </source>
</evidence>
<name>A0A1D8PSE0_CANAL</name>
<reference evidence="3 4" key="3">
    <citation type="journal article" date="2013" name="Genome Biol.">
        <title>Assembly of a phased diploid Candida albicans genome facilitates allele-specific measurements and provides a simple model for repeat and indel structure.</title>
        <authorList>
            <person name="Muzzey D."/>
            <person name="Schwartz K."/>
            <person name="Weissman J.S."/>
            <person name="Sherlock G."/>
        </authorList>
    </citation>
    <scope>NUCLEOTIDE SEQUENCE [LARGE SCALE GENOMIC DNA]</scope>
    <source>
        <strain evidence="4">SC5314 / ATCC MYA-2876</strain>
    </source>
</reference>
<accession>A0A1D8PSE0</accession>
<dbReference type="VEuPathDB" id="FungiDB:CR_03120W_A"/>
<dbReference type="OMA" id="QGYWRCL"/>
<protein>
    <recommendedName>
        <fullName evidence="5">Mitochondrial peculiar membrane protein 1</fullName>
    </recommendedName>
</protein>
<dbReference type="InterPro" id="IPR035187">
    <property type="entry name" value="Mpm1"/>
</dbReference>
<dbReference type="Pfam" id="PF17234">
    <property type="entry name" value="MPM1"/>
    <property type="match status" value="1"/>
</dbReference>
<proteinExistence type="predicted"/>
<organism evidence="3 4">
    <name type="scientific">Candida albicans (strain SC5314 / ATCC MYA-2876)</name>
    <name type="common">Yeast</name>
    <dbReference type="NCBI Taxonomy" id="237561"/>
    <lineage>
        <taxon>Eukaryota</taxon>
        <taxon>Fungi</taxon>
        <taxon>Dikarya</taxon>
        <taxon>Ascomycota</taxon>
        <taxon>Saccharomycotina</taxon>
        <taxon>Pichiomycetes</taxon>
        <taxon>Debaryomycetaceae</taxon>
        <taxon>Candida/Lodderomyces clade</taxon>
        <taxon>Candida</taxon>
    </lineage>
</organism>
<reference evidence="3 4" key="2">
    <citation type="journal article" date="2007" name="Genome Biol.">
        <title>Assembly of the Candida albicans genome into sixteen supercontigs aligned on the eight chromosomes.</title>
        <authorList>
            <person name="van het Hoog M."/>
            <person name="Rast T.J."/>
            <person name="Martchenko M."/>
            <person name="Grindle S."/>
            <person name="Dignard D."/>
            <person name="Hogues H."/>
            <person name="Cuomo C."/>
            <person name="Berriman M."/>
            <person name="Scherer S."/>
            <person name="Magee B.B."/>
            <person name="Whiteway M."/>
            <person name="Chibana H."/>
            <person name="Nantel A."/>
            <person name="Magee P.T."/>
        </authorList>
    </citation>
    <scope>GENOME REANNOTATION</scope>
    <source>
        <strain evidence="4">SC5314 / ATCC MYA-2876</strain>
    </source>
</reference>
<dbReference type="OrthoDB" id="4044171at2759"/>
<reference evidence="3 4" key="1">
    <citation type="journal article" date="2004" name="Proc. Natl. Acad. Sci. U.S.A.">
        <title>The diploid genome sequence of Candida albicans.</title>
        <authorList>
            <person name="Jones T."/>
            <person name="Federspiel N.A."/>
            <person name="Chibana H."/>
            <person name="Dungan J."/>
            <person name="Kalman S."/>
            <person name="Magee B.B."/>
            <person name="Newport G."/>
            <person name="Thorstenson Y.R."/>
            <person name="Agabian N."/>
            <person name="Magee P.T."/>
            <person name="Davis R.W."/>
            <person name="Scherer S."/>
        </authorList>
    </citation>
    <scope>NUCLEOTIDE SEQUENCE [LARGE SCALE GENOMIC DNA]</scope>
    <source>
        <strain evidence="4">SC5314 / ATCC MYA-2876</strain>
    </source>
</reference>
<keyword evidence="4" id="KW-1185">Reference proteome</keyword>
<evidence type="ECO:0000256" key="1">
    <source>
        <dbReference type="SAM" id="MobiDB-lite"/>
    </source>
</evidence>
<dbReference type="STRING" id="237561.A0A1D8PSE0"/>
<dbReference type="InParanoid" id="A0A1D8PSE0"/>
<dbReference type="RefSeq" id="XP_713247.1">
    <property type="nucleotide sequence ID" value="XM_708154.1"/>
</dbReference>
<feature type="region of interest" description="Disordered" evidence="1">
    <location>
        <begin position="1"/>
        <end position="25"/>
    </location>
</feature>
<dbReference type="AlphaFoldDB" id="A0A1D8PSE0"/>
<dbReference type="eggNOG" id="ENOG502S90H">
    <property type="taxonomic scope" value="Eukaryota"/>
</dbReference>
<dbReference type="SMR" id="A0A1D8PSE0"/>
<dbReference type="CGD" id="CAL0000191885">
    <property type="gene designation" value="orf19.9952"/>
</dbReference>
<dbReference type="GeneID" id="3645123"/>
<dbReference type="Proteomes" id="UP000000559">
    <property type="component" value="Chromosome R"/>
</dbReference>